<feature type="region of interest" description="Disordered" evidence="1">
    <location>
        <begin position="85"/>
        <end position="120"/>
    </location>
</feature>
<dbReference type="EMBL" id="CAJVPI010000029">
    <property type="protein sequence ID" value="CAG8460863.1"/>
    <property type="molecule type" value="Genomic_DNA"/>
</dbReference>
<accession>A0A9N8VNJ6</accession>
<feature type="transmembrane region" description="Helical" evidence="2">
    <location>
        <begin position="333"/>
        <end position="355"/>
    </location>
</feature>
<gene>
    <name evidence="3" type="ORF">PBRASI_LOCUS571</name>
</gene>
<protein>
    <submittedName>
        <fullName evidence="3">5134_t:CDS:1</fullName>
    </submittedName>
</protein>
<dbReference type="AlphaFoldDB" id="A0A9N8VNJ6"/>
<keyword evidence="2" id="KW-0812">Transmembrane</keyword>
<reference evidence="3" key="1">
    <citation type="submission" date="2021-06" db="EMBL/GenBank/DDBJ databases">
        <authorList>
            <person name="Kallberg Y."/>
            <person name="Tangrot J."/>
            <person name="Rosling A."/>
        </authorList>
    </citation>
    <scope>NUCLEOTIDE SEQUENCE</scope>
    <source>
        <strain evidence="3">BR232B</strain>
    </source>
</reference>
<evidence type="ECO:0000256" key="1">
    <source>
        <dbReference type="SAM" id="MobiDB-lite"/>
    </source>
</evidence>
<dbReference type="OrthoDB" id="5569309at2759"/>
<name>A0A9N8VNJ6_9GLOM</name>
<keyword evidence="2" id="KW-0472">Membrane</keyword>
<organism evidence="3 4">
    <name type="scientific">Paraglomus brasilianum</name>
    <dbReference type="NCBI Taxonomy" id="144538"/>
    <lineage>
        <taxon>Eukaryota</taxon>
        <taxon>Fungi</taxon>
        <taxon>Fungi incertae sedis</taxon>
        <taxon>Mucoromycota</taxon>
        <taxon>Glomeromycotina</taxon>
        <taxon>Glomeromycetes</taxon>
        <taxon>Paraglomerales</taxon>
        <taxon>Paraglomeraceae</taxon>
        <taxon>Paraglomus</taxon>
    </lineage>
</organism>
<dbReference type="Proteomes" id="UP000789739">
    <property type="component" value="Unassembled WGS sequence"/>
</dbReference>
<sequence>MAPTTASNPPFSINGLRAKKKNDLIENIANDETSLQVKGVIIINVNSTSTEIASTLGLATTGLKTDLENRIKLYCLSQQPTINHTVGDASPARRRSGRNFPPPAHQEAVNGNGSEGFEVPTEKPEIQDVPKGTIPQPSVVENSQVTPIPRETQPKPASVSPLESLKSYLMLSSPQRIADNMRQVRGSTLKGKGREGYMESERRNWGFASVDDKKVTDSQSLVKAFLVTEIAIFLYSVIEWKAEAIPNPVDDSYFPGPDLSVLLDWHAFWRPLLNFFAFLVFTPYLLSYIFNFEPSRLSYNPLAFAVAQGAMLAVSSGNFDWSEDVRQYIPDVVVYVGATVVGLFAFYESMLFNVVTKTKA</sequence>
<feature type="transmembrane region" description="Helical" evidence="2">
    <location>
        <begin position="272"/>
        <end position="290"/>
    </location>
</feature>
<evidence type="ECO:0000313" key="3">
    <source>
        <dbReference type="EMBL" id="CAG8460863.1"/>
    </source>
</evidence>
<feature type="transmembrane region" description="Helical" evidence="2">
    <location>
        <begin position="302"/>
        <end position="321"/>
    </location>
</feature>
<keyword evidence="2" id="KW-1133">Transmembrane helix</keyword>
<evidence type="ECO:0000256" key="2">
    <source>
        <dbReference type="SAM" id="Phobius"/>
    </source>
</evidence>
<keyword evidence="4" id="KW-1185">Reference proteome</keyword>
<comment type="caution">
    <text evidence="3">The sequence shown here is derived from an EMBL/GenBank/DDBJ whole genome shotgun (WGS) entry which is preliminary data.</text>
</comment>
<proteinExistence type="predicted"/>
<evidence type="ECO:0000313" key="4">
    <source>
        <dbReference type="Proteomes" id="UP000789739"/>
    </source>
</evidence>